<dbReference type="SUPFAM" id="SSF52949">
    <property type="entry name" value="Macro domain-like"/>
    <property type="match status" value="1"/>
</dbReference>
<keyword evidence="8" id="KW-0479">Metal-binding</keyword>
<protein>
    <recommendedName>
        <fullName evidence="8">Probable cytosol aminopeptidase</fullName>
        <ecNumber evidence="8">3.4.11.1</ecNumber>
    </recommendedName>
    <alternativeName>
        <fullName evidence="8">Leucine aminopeptidase</fullName>
        <shortName evidence="8">LAP</shortName>
        <ecNumber evidence="8">3.4.11.10</ecNumber>
    </alternativeName>
    <alternativeName>
        <fullName evidence="8">Leucyl aminopeptidase</fullName>
    </alternativeName>
</protein>
<dbReference type="InterPro" id="IPR043472">
    <property type="entry name" value="Macro_dom-like"/>
</dbReference>
<dbReference type="GO" id="GO:0030145">
    <property type="term" value="F:manganese ion binding"/>
    <property type="evidence" value="ECO:0007669"/>
    <property type="project" value="UniProtKB-UniRule"/>
</dbReference>
<dbReference type="Pfam" id="PF00883">
    <property type="entry name" value="Peptidase_M17"/>
    <property type="match status" value="1"/>
</dbReference>
<evidence type="ECO:0000256" key="5">
    <source>
        <dbReference type="ARBA" id="ARBA00022670"/>
    </source>
</evidence>
<keyword evidence="8" id="KW-0963">Cytoplasm</keyword>
<dbReference type="PRINTS" id="PR00481">
    <property type="entry name" value="LAMNOPPTDASE"/>
</dbReference>
<dbReference type="STRING" id="52.CMC5_060820"/>
<keyword evidence="4 8" id="KW-0031">Aminopeptidase</keyword>
<dbReference type="GO" id="GO:0006508">
    <property type="term" value="P:proteolysis"/>
    <property type="evidence" value="ECO:0007669"/>
    <property type="project" value="UniProtKB-KW"/>
</dbReference>
<evidence type="ECO:0000256" key="1">
    <source>
        <dbReference type="ARBA" id="ARBA00000135"/>
    </source>
</evidence>
<dbReference type="PATRIC" id="fig|52.7.peg.6685"/>
<comment type="subcellular location">
    <subcellularLocation>
        <location evidence="8">Cytoplasm</location>
    </subcellularLocation>
</comment>
<dbReference type="EC" id="3.4.11.1" evidence="8"/>
<name>A0A0K1EM04_CHOCO</name>
<comment type="similarity">
    <text evidence="3 8">Belongs to the peptidase M17 family.</text>
</comment>
<dbReference type="GO" id="GO:0070006">
    <property type="term" value="F:metalloaminopeptidase activity"/>
    <property type="evidence" value="ECO:0007669"/>
    <property type="project" value="InterPro"/>
</dbReference>
<evidence type="ECO:0000256" key="6">
    <source>
        <dbReference type="ARBA" id="ARBA00022801"/>
    </source>
</evidence>
<gene>
    <name evidence="8" type="primary">pepA</name>
    <name evidence="10" type="ORF">CMC5_060820</name>
</gene>
<feature type="binding site" evidence="8">
    <location>
        <position position="346"/>
    </location>
    <ligand>
        <name>Mn(2+)</name>
        <dbReference type="ChEBI" id="CHEBI:29035"/>
        <label>1</label>
    </ligand>
</feature>
<sequence>MPIKIQIASSDPLSTPADVLVVGVPEGAALSESVFSRLQESLGEAVSRQLKRDDFTGKKDQSVEFTTYERIKPARVLVLGMGKGPFSDADVRLLAARGARFATGARAQSITLSVPEGIAGAERAAAEGLVLGSYRFTRYFTGDRLPKTTLERGSVLVQGKVTKAGRDAVALGQQIGESVCIARDLINEPPNELYPEAFARFATTVGKQRGLKVTVFDKAALTKRGMKLMLAVGQGSARDPRLIHMAYVPKGKPKAKLVFVGKGLTFDSGGLCIKPAPGMEEMKGDMGGAANVVALMAAIAALKPAVEVHGIIGAAENMPDGDAYRPGDIFGSLDGKTVEIINTDAEGRLVLADCLAYARTLKPDLILDNATLTGACVVALGTTVSAFFANRDELADRMRAAARTAGESMWQMPLVEELRDGLKSEWADLKHTADRWGGAITAALFLREFVGDIPWIHVDVAGPSMASKPYGIYTKGGTGHGVLTFLRLVESYAR</sequence>
<dbReference type="Gene3D" id="3.40.220.10">
    <property type="entry name" value="Leucine Aminopeptidase, subunit E, domain 1"/>
    <property type="match status" value="1"/>
</dbReference>
<dbReference type="InterPro" id="IPR000819">
    <property type="entry name" value="Peptidase_M17_C"/>
</dbReference>
<reference evidence="10 11" key="1">
    <citation type="submission" date="2015-07" db="EMBL/GenBank/DDBJ databases">
        <title>Genome analysis of myxobacterium Chondromyces crocatus Cm c5 reveals a high potential for natural compound synthesis and the genetic basis for the loss of fruiting body formation.</title>
        <authorList>
            <person name="Zaburannyi N."/>
            <person name="Bunk B."/>
            <person name="Maier J."/>
            <person name="Overmann J."/>
            <person name="Mueller R."/>
        </authorList>
    </citation>
    <scope>NUCLEOTIDE SEQUENCE [LARGE SCALE GENOMIC DNA]</scope>
    <source>
        <strain evidence="10 11">Cm c5</strain>
    </source>
</reference>
<dbReference type="RefSeq" id="WP_050433575.1">
    <property type="nucleotide sequence ID" value="NZ_CP012159.1"/>
</dbReference>
<dbReference type="Pfam" id="PF02789">
    <property type="entry name" value="Peptidase_M17_N"/>
    <property type="match status" value="1"/>
</dbReference>
<evidence type="ECO:0000256" key="8">
    <source>
        <dbReference type="HAMAP-Rule" id="MF_00181"/>
    </source>
</evidence>
<feature type="binding site" evidence="8">
    <location>
        <position position="267"/>
    </location>
    <ligand>
        <name>Mn(2+)</name>
        <dbReference type="ChEBI" id="CHEBI:29035"/>
        <label>2</label>
    </ligand>
</feature>
<dbReference type="PANTHER" id="PTHR11963:SF23">
    <property type="entry name" value="CYTOSOL AMINOPEPTIDASE"/>
    <property type="match status" value="1"/>
</dbReference>
<dbReference type="GO" id="GO:0005737">
    <property type="term" value="C:cytoplasm"/>
    <property type="evidence" value="ECO:0007669"/>
    <property type="project" value="UniProtKB-SubCell"/>
</dbReference>
<evidence type="ECO:0000256" key="3">
    <source>
        <dbReference type="ARBA" id="ARBA00009528"/>
    </source>
</evidence>
<dbReference type="InterPro" id="IPR008283">
    <property type="entry name" value="Peptidase_M17_N"/>
</dbReference>
<feature type="binding site" evidence="8">
    <location>
        <position position="285"/>
    </location>
    <ligand>
        <name>Mn(2+)</name>
        <dbReference type="ChEBI" id="CHEBI:29035"/>
        <label>2</label>
    </ligand>
</feature>
<feature type="active site" evidence="8">
    <location>
        <position position="274"/>
    </location>
</feature>
<comment type="catalytic activity">
    <reaction evidence="1 8">
        <text>Release of an N-terminal amino acid, Xaa-|-Yaa-, in which Xaa is preferably Leu, but may be other amino acids including Pro although not Arg or Lys, and Yaa may be Pro. Amino acid amides and methyl esters are also readily hydrolyzed, but rates on arylamides are exceedingly low.</text>
        <dbReference type="EC" id="3.4.11.1"/>
    </reaction>
</comment>
<dbReference type="SUPFAM" id="SSF53187">
    <property type="entry name" value="Zn-dependent exopeptidases"/>
    <property type="match status" value="1"/>
</dbReference>
<dbReference type="InterPro" id="IPR011356">
    <property type="entry name" value="Leucine_aapep/pepB"/>
</dbReference>
<proteinExistence type="inferred from homology"/>
<dbReference type="CDD" id="cd00433">
    <property type="entry name" value="Peptidase_M17"/>
    <property type="match status" value="1"/>
</dbReference>
<dbReference type="PANTHER" id="PTHR11963">
    <property type="entry name" value="LEUCINE AMINOPEPTIDASE-RELATED"/>
    <property type="match status" value="1"/>
</dbReference>
<dbReference type="InterPro" id="IPR023042">
    <property type="entry name" value="Peptidase_M17_leu_NH2_pept"/>
</dbReference>
<evidence type="ECO:0000256" key="2">
    <source>
        <dbReference type="ARBA" id="ARBA00000967"/>
    </source>
</evidence>
<comment type="function">
    <text evidence="8">Presumably involved in the processing and regular turnover of intracellular proteins. Catalyzes the removal of unsubstituted N-terminal amino acids from various peptides.</text>
</comment>
<dbReference type="NCBIfam" id="NF002073">
    <property type="entry name" value="PRK00913.1-2"/>
    <property type="match status" value="1"/>
</dbReference>
<dbReference type="AlphaFoldDB" id="A0A0K1EM04"/>
<dbReference type="KEGG" id="ccro:CMC5_060820"/>
<keyword evidence="7 8" id="KW-0464">Manganese</keyword>
<dbReference type="EMBL" id="CP012159">
    <property type="protein sequence ID" value="AKT41861.1"/>
    <property type="molecule type" value="Genomic_DNA"/>
</dbReference>
<dbReference type="OrthoDB" id="9809354at2"/>
<evidence type="ECO:0000256" key="7">
    <source>
        <dbReference type="ARBA" id="ARBA00023211"/>
    </source>
</evidence>
<dbReference type="EC" id="3.4.11.10" evidence="8"/>
<dbReference type="Proteomes" id="UP000067626">
    <property type="component" value="Chromosome"/>
</dbReference>
<evidence type="ECO:0000259" key="9">
    <source>
        <dbReference type="PROSITE" id="PS00631"/>
    </source>
</evidence>
<feature type="binding site" evidence="8">
    <location>
        <position position="267"/>
    </location>
    <ligand>
        <name>Mn(2+)</name>
        <dbReference type="ChEBI" id="CHEBI:29035"/>
        <label>1</label>
    </ligand>
</feature>
<feature type="binding site" evidence="8">
    <location>
        <position position="262"/>
    </location>
    <ligand>
        <name>Mn(2+)</name>
        <dbReference type="ChEBI" id="CHEBI:29035"/>
        <label>2</label>
    </ligand>
</feature>
<evidence type="ECO:0000313" key="11">
    <source>
        <dbReference type="Proteomes" id="UP000067626"/>
    </source>
</evidence>
<comment type="catalytic activity">
    <reaction evidence="2 8">
        <text>Release of an N-terminal amino acid, preferentially leucine, but not glutamic or aspartic acids.</text>
        <dbReference type="EC" id="3.4.11.10"/>
    </reaction>
</comment>
<comment type="cofactor">
    <cofactor evidence="8">
        <name>Mn(2+)</name>
        <dbReference type="ChEBI" id="CHEBI:29035"/>
    </cofactor>
    <text evidence="8">Binds 2 manganese ions per subunit.</text>
</comment>
<evidence type="ECO:0000313" key="10">
    <source>
        <dbReference type="EMBL" id="AKT41861.1"/>
    </source>
</evidence>
<evidence type="ECO:0000256" key="4">
    <source>
        <dbReference type="ARBA" id="ARBA00022438"/>
    </source>
</evidence>
<organism evidence="10 11">
    <name type="scientific">Chondromyces crocatus</name>
    <dbReference type="NCBI Taxonomy" id="52"/>
    <lineage>
        <taxon>Bacteria</taxon>
        <taxon>Pseudomonadati</taxon>
        <taxon>Myxococcota</taxon>
        <taxon>Polyangia</taxon>
        <taxon>Polyangiales</taxon>
        <taxon>Polyangiaceae</taxon>
        <taxon>Chondromyces</taxon>
    </lineage>
</organism>
<dbReference type="PROSITE" id="PS00631">
    <property type="entry name" value="CYTOSOL_AP"/>
    <property type="match status" value="1"/>
</dbReference>
<keyword evidence="11" id="KW-1185">Reference proteome</keyword>
<dbReference type="Gene3D" id="3.40.630.10">
    <property type="entry name" value="Zn peptidases"/>
    <property type="match status" value="1"/>
</dbReference>
<feature type="domain" description="Cytosol aminopeptidase" evidence="9">
    <location>
        <begin position="342"/>
        <end position="349"/>
    </location>
</feature>
<dbReference type="HAMAP" id="MF_00181">
    <property type="entry name" value="Cytosol_peptidase_M17"/>
    <property type="match status" value="1"/>
</dbReference>
<keyword evidence="5 8" id="KW-0645">Protease</keyword>
<accession>A0A0K1EM04</accession>
<keyword evidence="6 8" id="KW-0378">Hydrolase</keyword>
<feature type="active site" evidence="8">
    <location>
        <position position="348"/>
    </location>
</feature>
<feature type="binding site" evidence="8">
    <location>
        <position position="344"/>
    </location>
    <ligand>
        <name>Mn(2+)</name>
        <dbReference type="ChEBI" id="CHEBI:29035"/>
        <label>1</label>
    </ligand>
</feature>
<feature type="binding site" evidence="8">
    <location>
        <position position="346"/>
    </location>
    <ligand>
        <name>Mn(2+)</name>
        <dbReference type="ChEBI" id="CHEBI:29035"/>
        <label>2</label>
    </ligand>
</feature>